<dbReference type="Proteomes" id="UP000515908">
    <property type="component" value="Chromosome 04"/>
</dbReference>
<evidence type="ECO:0000256" key="11">
    <source>
        <dbReference type="SAM" id="MobiDB-lite"/>
    </source>
</evidence>
<dbReference type="PANTHER" id="PTHR11042">
    <property type="entry name" value="EUKARYOTIC TRANSLATION INITIATION FACTOR 2-ALPHA KINASE EIF2-ALPHA KINASE -RELATED"/>
    <property type="match status" value="1"/>
</dbReference>
<evidence type="ECO:0000256" key="7">
    <source>
        <dbReference type="ARBA" id="ARBA00023193"/>
    </source>
</evidence>
<evidence type="ECO:0000313" key="13">
    <source>
        <dbReference type="EMBL" id="CAD2215000.1"/>
    </source>
</evidence>
<evidence type="ECO:0000256" key="8">
    <source>
        <dbReference type="ARBA" id="ARBA00037982"/>
    </source>
</evidence>
<dbReference type="GO" id="GO:0004694">
    <property type="term" value="F:eukaryotic translation initiation factor 2alpha kinase activity"/>
    <property type="evidence" value="ECO:0007669"/>
    <property type="project" value="TreeGrafter"/>
</dbReference>
<evidence type="ECO:0000313" key="14">
    <source>
        <dbReference type="Proteomes" id="UP000515908"/>
    </source>
</evidence>
<proteinExistence type="inferred from homology"/>
<evidence type="ECO:0000256" key="6">
    <source>
        <dbReference type="ARBA" id="ARBA00022840"/>
    </source>
</evidence>
<dbReference type="InterPro" id="IPR050339">
    <property type="entry name" value="CC_SR_Kinase"/>
</dbReference>
<dbReference type="GO" id="GO:0017148">
    <property type="term" value="P:negative regulation of translation"/>
    <property type="evidence" value="ECO:0007669"/>
    <property type="project" value="UniProtKB-KW"/>
</dbReference>
<evidence type="ECO:0000256" key="10">
    <source>
        <dbReference type="ARBA" id="ARBA00048977"/>
    </source>
</evidence>
<feature type="domain" description="Protein kinase" evidence="12">
    <location>
        <begin position="32"/>
        <end position="343"/>
    </location>
</feature>
<dbReference type="Gene3D" id="1.10.510.10">
    <property type="entry name" value="Transferase(Phosphotransferase) domain 1"/>
    <property type="match status" value="1"/>
</dbReference>
<keyword evidence="7" id="KW-0652">Protein synthesis inhibitor</keyword>
<dbReference type="EMBL" id="LR877148">
    <property type="protein sequence ID" value="CAD2215000.1"/>
    <property type="molecule type" value="Genomic_DNA"/>
</dbReference>
<comment type="similarity">
    <text evidence="8">Belongs to the protein kinase superfamily. Ser/Thr protein kinase family. GCN2 subfamily.</text>
</comment>
<accession>A0A7G2C5J7</accession>
<dbReference type="Pfam" id="PF00069">
    <property type="entry name" value="Pkinase"/>
    <property type="match status" value="1"/>
</dbReference>
<feature type="region of interest" description="Disordered" evidence="11">
    <location>
        <begin position="355"/>
        <end position="413"/>
    </location>
</feature>
<dbReference type="PANTHER" id="PTHR11042:SF160">
    <property type="entry name" value="EUKARYOTIC TRANSLATION INITIATION FACTOR 2-ALPHA KINASE 1"/>
    <property type="match status" value="1"/>
</dbReference>
<dbReference type="GO" id="GO:0005634">
    <property type="term" value="C:nucleus"/>
    <property type="evidence" value="ECO:0007669"/>
    <property type="project" value="TreeGrafter"/>
</dbReference>
<keyword evidence="3" id="KW-0808">Transferase</keyword>
<protein>
    <recommendedName>
        <fullName evidence="1">non-specific serine/threonine protein kinase</fullName>
        <ecNumber evidence="1">2.7.11.1</ecNumber>
    </recommendedName>
</protein>
<dbReference type="GO" id="GO:0005524">
    <property type="term" value="F:ATP binding"/>
    <property type="evidence" value="ECO:0007669"/>
    <property type="project" value="UniProtKB-KW"/>
</dbReference>
<dbReference type="Gene3D" id="3.30.200.20">
    <property type="entry name" value="Phosphorylase Kinase, domain 1"/>
    <property type="match status" value="1"/>
</dbReference>
<evidence type="ECO:0000259" key="12">
    <source>
        <dbReference type="PROSITE" id="PS50011"/>
    </source>
</evidence>
<keyword evidence="14" id="KW-1185">Reference proteome</keyword>
<comment type="catalytic activity">
    <reaction evidence="9">
        <text>L-threonyl-[protein] + ATP = O-phospho-L-threonyl-[protein] + ADP + H(+)</text>
        <dbReference type="Rhea" id="RHEA:46608"/>
        <dbReference type="Rhea" id="RHEA-COMP:11060"/>
        <dbReference type="Rhea" id="RHEA-COMP:11605"/>
        <dbReference type="ChEBI" id="CHEBI:15378"/>
        <dbReference type="ChEBI" id="CHEBI:30013"/>
        <dbReference type="ChEBI" id="CHEBI:30616"/>
        <dbReference type="ChEBI" id="CHEBI:61977"/>
        <dbReference type="ChEBI" id="CHEBI:456216"/>
        <dbReference type="EC" id="2.7.11.1"/>
    </reaction>
    <physiologicalReaction direction="left-to-right" evidence="9">
        <dbReference type="Rhea" id="RHEA:46609"/>
    </physiologicalReaction>
</comment>
<keyword evidence="6" id="KW-0067">ATP-binding</keyword>
<evidence type="ECO:0000256" key="5">
    <source>
        <dbReference type="ARBA" id="ARBA00022777"/>
    </source>
</evidence>
<sequence length="446" mass="49905">MSVSADTIDESVTHSIPPEQPLSDVRLFQLHFRVIEKIGFGGEGSVFCVEDRVTHGKNALKIIHLTGKDEAALTKEAVLHSSFDHPNIVRFFFCWLEEVSVADAQRLQILDNDDGMDSVSYTESTFHHATNDTSFDQSYSLENSVESVFKGTYRMLFIQMEYFARGTLADELRNRVKVDRLANLRYIKDIAEGLSYLHEKGVVHRDIKPTNIFISDGGAVKIGDFGLAEARIAADGSESECPTECHMEGSPLYCSPEQARGKCNIDKYTDIFSLGVLAVELYCHFVTMHERIKVLTETKQQILPEEYIPSDYEEASLFLLMLSAEPSKRPDTRKVIRQISKLILSLEESEEEVVEKEEGSMFPATARPPYKNPKRDASFQQTSSPNKPSESIHPVSDAMEPYGPAPPPITYSEEDCDLGTIVADEILQHTTAAALTSHFVQSPVVK</sequence>
<dbReference type="InterPro" id="IPR011009">
    <property type="entry name" value="Kinase-like_dom_sf"/>
</dbReference>
<reference evidence="13 14" key="1">
    <citation type="submission" date="2020-08" db="EMBL/GenBank/DDBJ databases">
        <authorList>
            <person name="Newling K."/>
            <person name="Davey J."/>
            <person name="Forrester S."/>
        </authorList>
    </citation>
    <scope>NUCLEOTIDE SEQUENCE [LARGE SCALE GENOMIC DNA]</scope>
    <source>
        <strain evidence="14">Crithidia deanei Carvalho (ATCC PRA-265)</strain>
    </source>
</reference>
<organism evidence="13 14">
    <name type="scientific">Angomonas deanei</name>
    <dbReference type="NCBI Taxonomy" id="59799"/>
    <lineage>
        <taxon>Eukaryota</taxon>
        <taxon>Discoba</taxon>
        <taxon>Euglenozoa</taxon>
        <taxon>Kinetoplastea</taxon>
        <taxon>Metakinetoplastina</taxon>
        <taxon>Trypanosomatida</taxon>
        <taxon>Trypanosomatidae</taxon>
        <taxon>Strigomonadinae</taxon>
        <taxon>Angomonas</taxon>
    </lineage>
</organism>
<gene>
    <name evidence="13" type="ORF">ADEAN_000245300</name>
</gene>
<dbReference type="PROSITE" id="PS50011">
    <property type="entry name" value="PROTEIN_KINASE_DOM"/>
    <property type="match status" value="1"/>
</dbReference>
<dbReference type="PROSITE" id="PS00108">
    <property type="entry name" value="PROTEIN_KINASE_ST"/>
    <property type="match status" value="1"/>
</dbReference>
<dbReference type="EC" id="2.7.11.1" evidence="1"/>
<dbReference type="AlphaFoldDB" id="A0A7G2C5J7"/>
<evidence type="ECO:0000256" key="3">
    <source>
        <dbReference type="ARBA" id="ARBA00022679"/>
    </source>
</evidence>
<dbReference type="SMART" id="SM00220">
    <property type="entry name" value="S_TKc"/>
    <property type="match status" value="1"/>
</dbReference>
<keyword evidence="5 13" id="KW-0418">Kinase</keyword>
<dbReference type="SUPFAM" id="SSF56112">
    <property type="entry name" value="Protein kinase-like (PK-like)"/>
    <property type="match status" value="1"/>
</dbReference>
<evidence type="ECO:0000256" key="4">
    <source>
        <dbReference type="ARBA" id="ARBA00022741"/>
    </source>
</evidence>
<dbReference type="InterPro" id="IPR000719">
    <property type="entry name" value="Prot_kinase_dom"/>
</dbReference>
<dbReference type="CDD" id="cd13996">
    <property type="entry name" value="STKc_EIF2AK"/>
    <property type="match status" value="1"/>
</dbReference>
<dbReference type="GO" id="GO:0005737">
    <property type="term" value="C:cytoplasm"/>
    <property type="evidence" value="ECO:0007669"/>
    <property type="project" value="TreeGrafter"/>
</dbReference>
<keyword evidence="4" id="KW-0547">Nucleotide-binding</keyword>
<dbReference type="VEuPathDB" id="TriTrypDB:ADEAN_000245300"/>
<keyword evidence="2" id="KW-0723">Serine/threonine-protein kinase</keyword>
<evidence type="ECO:0000256" key="2">
    <source>
        <dbReference type="ARBA" id="ARBA00022527"/>
    </source>
</evidence>
<name>A0A7G2C5J7_9TRYP</name>
<feature type="compositionally biased region" description="Polar residues" evidence="11">
    <location>
        <begin position="378"/>
        <end position="389"/>
    </location>
</feature>
<comment type="catalytic activity">
    <reaction evidence="10">
        <text>L-seryl-[protein] + ATP = O-phospho-L-seryl-[protein] + ADP + H(+)</text>
        <dbReference type="Rhea" id="RHEA:17989"/>
        <dbReference type="Rhea" id="RHEA-COMP:9863"/>
        <dbReference type="Rhea" id="RHEA-COMP:11604"/>
        <dbReference type="ChEBI" id="CHEBI:15378"/>
        <dbReference type="ChEBI" id="CHEBI:29999"/>
        <dbReference type="ChEBI" id="CHEBI:30616"/>
        <dbReference type="ChEBI" id="CHEBI:83421"/>
        <dbReference type="ChEBI" id="CHEBI:456216"/>
        <dbReference type="EC" id="2.7.11.1"/>
    </reaction>
    <physiologicalReaction direction="left-to-right" evidence="10">
        <dbReference type="Rhea" id="RHEA:17990"/>
    </physiologicalReaction>
</comment>
<evidence type="ECO:0000256" key="9">
    <source>
        <dbReference type="ARBA" id="ARBA00048659"/>
    </source>
</evidence>
<dbReference type="InterPro" id="IPR008271">
    <property type="entry name" value="Ser/Thr_kinase_AS"/>
</dbReference>
<evidence type="ECO:0000256" key="1">
    <source>
        <dbReference type="ARBA" id="ARBA00012513"/>
    </source>
</evidence>